<dbReference type="Pfam" id="PF25376">
    <property type="entry name" value="Pre-PUA_NSUN2"/>
    <property type="match status" value="1"/>
</dbReference>
<evidence type="ECO:0000313" key="13">
    <source>
        <dbReference type="EMBL" id="CEP23696.1"/>
    </source>
</evidence>
<keyword evidence="9" id="KW-0539">Nucleus</keyword>
<proteinExistence type="inferred from homology"/>
<dbReference type="InterPro" id="IPR029063">
    <property type="entry name" value="SAM-dependent_MTases_sf"/>
</dbReference>
<evidence type="ECO:0000256" key="5">
    <source>
        <dbReference type="ARBA" id="ARBA00022679"/>
    </source>
</evidence>
<dbReference type="GO" id="GO:0005737">
    <property type="term" value="C:cytoplasm"/>
    <property type="evidence" value="ECO:0007669"/>
    <property type="project" value="TreeGrafter"/>
</dbReference>
<dbReference type="InterPro" id="IPR057285">
    <property type="entry name" value="Pre-PUA_NSUN2"/>
</dbReference>
<protein>
    <recommendedName>
        <fullName evidence="12">SAM-dependent MTase RsmB/NOP-type domain-containing protein</fullName>
    </recommendedName>
</protein>
<feature type="domain" description="SAM-dependent MTase RsmB/NOP-type" evidence="12">
    <location>
        <begin position="54"/>
        <end position="400"/>
    </location>
</feature>
<evidence type="ECO:0000256" key="7">
    <source>
        <dbReference type="ARBA" id="ARBA00022694"/>
    </source>
</evidence>
<dbReference type="Pfam" id="PF25378">
    <property type="entry name" value="PUA_NSUN2"/>
    <property type="match status" value="1"/>
</dbReference>
<evidence type="ECO:0000256" key="3">
    <source>
        <dbReference type="ARBA" id="ARBA00022555"/>
    </source>
</evidence>
<dbReference type="InterPro" id="IPR018314">
    <property type="entry name" value="RsmB/NOL1/NOP2-like_CS"/>
</dbReference>
<dbReference type="PRINTS" id="PR02011">
    <property type="entry name" value="RCMTNCL1"/>
</dbReference>
<organism evidence="13 14">
    <name type="scientific">Cyberlindnera jadinii (strain ATCC 18201 / CBS 1600 / BCRC 20928 / JCM 3617 / NBRC 0987 / NRRL Y-1542)</name>
    <name type="common">Torula yeast</name>
    <name type="synonym">Candida utilis</name>
    <dbReference type="NCBI Taxonomy" id="983966"/>
    <lineage>
        <taxon>Eukaryota</taxon>
        <taxon>Fungi</taxon>
        <taxon>Dikarya</taxon>
        <taxon>Ascomycota</taxon>
        <taxon>Saccharomycotina</taxon>
        <taxon>Saccharomycetes</taxon>
        <taxon>Phaffomycetales</taxon>
        <taxon>Phaffomycetaceae</taxon>
        <taxon>Cyberlindnera</taxon>
    </lineage>
</organism>
<evidence type="ECO:0000256" key="8">
    <source>
        <dbReference type="ARBA" id="ARBA00022884"/>
    </source>
</evidence>
<dbReference type="GO" id="GO:0016428">
    <property type="term" value="F:tRNA (cytidine-5-)-methyltransferase activity"/>
    <property type="evidence" value="ECO:0007669"/>
    <property type="project" value="InterPro"/>
</dbReference>
<evidence type="ECO:0000259" key="12">
    <source>
        <dbReference type="PROSITE" id="PS51686"/>
    </source>
</evidence>
<dbReference type="InterPro" id="IPR023267">
    <property type="entry name" value="RCMT"/>
</dbReference>
<feature type="binding site" evidence="10">
    <location>
        <begin position="172"/>
        <end position="178"/>
    </location>
    <ligand>
        <name>S-adenosyl-L-methionine</name>
        <dbReference type="ChEBI" id="CHEBI:59789"/>
    </ligand>
</feature>
<accession>A0A0H5C6I0</accession>
<feature type="compositionally biased region" description="Basic residues" evidence="11">
    <location>
        <begin position="1"/>
        <end position="12"/>
    </location>
</feature>
<evidence type="ECO:0000256" key="2">
    <source>
        <dbReference type="ARBA" id="ARBA00007494"/>
    </source>
</evidence>
<dbReference type="PRINTS" id="PR02008">
    <property type="entry name" value="RCMTFAMILY"/>
</dbReference>
<evidence type="ECO:0000256" key="10">
    <source>
        <dbReference type="PROSITE-ProRule" id="PRU01023"/>
    </source>
</evidence>
<keyword evidence="6 10" id="KW-0949">S-adenosyl-L-methionine</keyword>
<feature type="binding site" evidence="10">
    <location>
        <position position="201"/>
    </location>
    <ligand>
        <name>S-adenosyl-L-methionine</name>
        <dbReference type="ChEBI" id="CHEBI:59789"/>
    </ligand>
</feature>
<dbReference type="Pfam" id="PF01189">
    <property type="entry name" value="Methyltr_RsmB-F"/>
    <property type="match status" value="1"/>
</dbReference>
<feature type="region of interest" description="Disordered" evidence="11">
    <location>
        <begin position="407"/>
        <end position="442"/>
    </location>
</feature>
<feature type="binding site" evidence="10">
    <location>
        <position position="250"/>
    </location>
    <ligand>
        <name>S-adenosyl-L-methionine</name>
        <dbReference type="ChEBI" id="CHEBI:59789"/>
    </ligand>
</feature>
<dbReference type="InterPro" id="IPR001678">
    <property type="entry name" value="MeTrfase_RsmB-F_NOP2_dom"/>
</dbReference>
<evidence type="ECO:0000256" key="11">
    <source>
        <dbReference type="SAM" id="MobiDB-lite"/>
    </source>
</evidence>
<evidence type="ECO:0000256" key="6">
    <source>
        <dbReference type="ARBA" id="ARBA00022691"/>
    </source>
</evidence>
<dbReference type="InterPro" id="IPR057286">
    <property type="entry name" value="PUA_NSUN2"/>
</dbReference>
<dbReference type="PANTHER" id="PTHR22808:SF1">
    <property type="entry name" value="RNA CYTOSINE-C(5)-METHYLTRANSFERASE NSUN2-RELATED"/>
    <property type="match status" value="1"/>
</dbReference>
<dbReference type="EMBL" id="CDQK01000005">
    <property type="protein sequence ID" value="CEP23696.1"/>
    <property type="molecule type" value="Genomic_DNA"/>
</dbReference>
<comment type="subcellular location">
    <subcellularLocation>
        <location evidence="1">Nucleus</location>
    </subcellularLocation>
</comment>
<dbReference type="FunFam" id="3.40.50.150:FF:000112">
    <property type="entry name" value="tRNA (Cytosine-5-)-methyltransferase NCL1"/>
    <property type="match status" value="1"/>
</dbReference>
<feature type="active site" description="Nucleophile" evidence="10">
    <location>
        <position position="303"/>
    </location>
</feature>
<dbReference type="CDD" id="cd02440">
    <property type="entry name" value="AdoMet_MTases"/>
    <property type="match status" value="1"/>
</dbReference>
<dbReference type="PROSITE" id="PS01153">
    <property type="entry name" value="NOL1_NOP2_SUN"/>
    <property type="match status" value="1"/>
</dbReference>
<name>A0A0H5C6I0_CYBJN</name>
<dbReference type="PROSITE" id="PS51686">
    <property type="entry name" value="SAM_MT_RSMB_NOP"/>
    <property type="match status" value="1"/>
</dbReference>
<dbReference type="Proteomes" id="UP000038830">
    <property type="component" value="Unassembled WGS sequence"/>
</dbReference>
<dbReference type="AlphaFoldDB" id="A0A0H5C6I0"/>
<feature type="compositionally biased region" description="Polar residues" evidence="11">
    <location>
        <begin position="635"/>
        <end position="657"/>
    </location>
</feature>
<keyword evidence="5 10" id="KW-0808">Transferase</keyword>
<dbReference type="GO" id="GO:0030488">
    <property type="term" value="P:tRNA methylation"/>
    <property type="evidence" value="ECO:0007669"/>
    <property type="project" value="TreeGrafter"/>
</dbReference>
<keyword evidence="4 10" id="KW-0489">Methyltransferase</keyword>
<dbReference type="PANTHER" id="PTHR22808">
    <property type="entry name" value="NCL1 YEAST -RELATED NOL1/NOP2/FMU SUN DOMAIN-CONTAINING"/>
    <property type="match status" value="1"/>
</dbReference>
<keyword evidence="8 10" id="KW-0694">RNA-binding</keyword>
<dbReference type="InterPro" id="IPR049560">
    <property type="entry name" value="MeTrfase_RsmB-F_NOP2_cat"/>
</dbReference>
<sequence length="664" mass="75484">MAKKNFRGRNYKGKNAQRTNDTESGWAEINKENEKWETFYKAQNLLSDEEFAEFKESCKVPLPLTFRITGSRKYAKEILDIFKERHLKYLHDLQFEGEHLPQPKPLAFYPNELAWQVDVAKGIIRKNPQFAKLQRFLVIENEVGNISRQEAVSMIPPLVLDVKSHHKVLDMCAAPGSKTAQLIESLHADTQSPTGFVIANDSDFKRAHMLVHQIKRLNSPNMVVVNHDAQMFPKTYLNNQVVKFDRILCDVPCSGDGTMRKNVQIWKKWSIGDGLGLNKLQFKILQRGINLLANGGRLVYSTCSLNPMENEAVVAEALRKNKDIRLVKTELPGLKSAKGLKTWKVIKRDGTEASKGEDAKYGDELFPPSEGEDFNLEDCIRVYPHLQNTGGFFITVFEKVDSTEDEPLVKKQKTSENSTSTTPAPKKERLSTQAGDGNEPFNFLPSDQEELKKCWEFYGIDPTDSNVVDCCFVRNATGEPSRIIYLSNPTLKDFLVSNEEKLKIVHSGLKFFVSQRTDLVCKWRIQSENLPIIKSKLSDARVIDCSMELFEKLLKEAFPRFEELEKDEHEFASKVSQMPQGCAFVKISRGDELEELIYPIWVGKNCINLMLSKKETFEVLYRVFNITTEANQEYKQGPTLQSSTAVIGESTADSNEQAPEEAGQ</sequence>
<keyword evidence="7" id="KW-0819">tRNA processing</keyword>
<comment type="similarity">
    <text evidence="2 10">Belongs to the class I-like SAM-binding methyltransferase superfamily. RsmB/NOP family.</text>
</comment>
<dbReference type="InterPro" id="IPR023270">
    <property type="entry name" value="RCMT_NCL1"/>
</dbReference>
<dbReference type="GO" id="GO:0000049">
    <property type="term" value="F:tRNA binding"/>
    <property type="evidence" value="ECO:0007669"/>
    <property type="project" value="UniProtKB-KW"/>
</dbReference>
<keyword evidence="3" id="KW-0820">tRNA-binding</keyword>
<evidence type="ECO:0000313" key="14">
    <source>
        <dbReference type="Proteomes" id="UP000038830"/>
    </source>
</evidence>
<evidence type="ECO:0000256" key="1">
    <source>
        <dbReference type="ARBA" id="ARBA00004123"/>
    </source>
</evidence>
<dbReference type="Gene3D" id="3.40.50.150">
    <property type="entry name" value="Vaccinia Virus protein VP39"/>
    <property type="match status" value="1"/>
</dbReference>
<dbReference type="SUPFAM" id="SSF53335">
    <property type="entry name" value="S-adenosyl-L-methionine-dependent methyltransferases"/>
    <property type="match status" value="1"/>
</dbReference>
<gene>
    <name evidence="13" type="ORF">BN1211_4342</name>
</gene>
<evidence type="ECO:0000256" key="9">
    <source>
        <dbReference type="ARBA" id="ARBA00023242"/>
    </source>
</evidence>
<reference evidence="14" key="1">
    <citation type="journal article" date="2015" name="J. Biotechnol.">
        <title>The structure of the Cyberlindnera jadinii genome and its relation to Candida utilis analyzed by the occurrence of single nucleotide polymorphisms.</title>
        <authorList>
            <person name="Rupp O."/>
            <person name="Brinkrolf K."/>
            <person name="Buerth C."/>
            <person name="Kunigo M."/>
            <person name="Schneider J."/>
            <person name="Jaenicke S."/>
            <person name="Goesmann A."/>
            <person name="Puehler A."/>
            <person name="Jaeger K.-E."/>
            <person name="Ernst J.F."/>
        </authorList>
    </citation>
    <scope>NUCLEOTIDE SEQUENCE [LARGE SCALE GENOMIC DNA]</scope>
    <source>
        <strain evidence="14">ATCC 18201 / CBS 1600 / BCRC 20928 / JCM 3617 / NBRC 0987 / NRRL Y-1542</strain>
    </source>
</reference>
<feature type="region of interest" description="Disordered" evidence="11">
    <location>
        <begin position="1"/>
        <end position="26"/>
    </location>
</feature>
<evidence type="ECO:0000256" key="4">
    <source>
        <dbReference type="ARBA" id="ARBA00022603"/>
    </source>
</evidence>
<feature type="region of interest" description="Disordered" evidence="11">
    <location>
        <begin position="635"/>
        <end position="664"/>
    </location>
</feature>
<dbReference type="GO" id="GO:0005634">
    <property type="term" value="C:nucleus"/>
    <property type="evidence" value="ECO:0007669"/>
    <property type="project" value="UniProtKB-SubCell"/>
</dbReference>
<feature type="binding site" evidence="10">
    <location>
        <position position="228"/>
    </location>
    <ligand>
        <name>S-adenosyl-L-methionine</name>
        <dbReference type="ChEBI" id="CHEBI:59789"/>
    </ligand>
</feature>